<accession>A0A2S5REN8</accession>
<proteinExistence type="predicted"/>
<dbReference type="InterPro" id="IPR042173">
    <property type="entry name" value="RNase_J_2"/>
</dbReference>
<keyword evidence="4" id="KW-0694">RNA-binding</keyword>
<dbReference type="Proteomes" id="UP000237865">
    <property type="component" value="Unassembled WGS sequence"/>
</dbReference>
<dbReference type="Pfam" id="PF22505">
    <property type="entry name" value="RNase_J_b_CASP"/>
    <property type="match status" value="1"/>
</dbReference>
<evidence type="ECO:0000313" key="8">
    <source>
        <dbReference type="Proteomes" id="UP000237865"/>
    </source>
</evidence>
<dbReference type="InterPro" id="IPR055132">
    <property type="entry name" value="RNase_J_b_CASP"/>
</dbReference>
<gene>
    <name evidence="7" type="primary">rnj</name>
    <name evidence="7" type="ORF">ELUCI_v1c00580</name>
</gene>
<feature type="domain" description="Metallo-beta-lactamase" evidence="6">
    <location>
        <begin position="16"/>
        <end position="206"/>
    </location>
</feature>
<evidence type="ECO:0000313" key="7">
    <source>
        <dbReference type="EMBL" id="PPE05770.1"/>
    </source>
</evidence>
<dbReference type="Gene3D" id="3.40.50.10710">
    <property type="entry name" value="Metallo-hydrolase/oxidoreductase"/>
    <property type="match status" value="1"/>
</dbReference>
<keyword evidence="3" id="KW-0378">Hydrolase</keyword>
<dbReference type="PANTHER" id="PTHR43694">
    <property type="entry name" value="RIBONUCLEASE J"/>
    <property type="match status" value="1"/>
</dbReference>
<evidence type="ECO:0000256" key="4">
    <source>
        <dbReference type="ARBA" id="ARBA00022884"/>
    </source>
</evidence>
<dbReference type="SMART" id="SM00849">
    <property type="entry name" value="Lactamase_B"/>
    <property type="match status" value="1"/>
</dbReference>
<dbReference type="Gene3D" id="3.10.20.580">
    <property type="match status" value="1"/>
</dbReference>
<evidence type="ECO:0000256" key="3">
    <source>
        <dbReference type="ARBA" id="ARBA00022839"/>
    </source>
</evidence>
<dbReference type="GO" id="GO:0003723">
    <property type="term" value="F:RNA binding"/>
    <property type="evidence" value="ECO:0007669"/>
    <property type="project" value="UniProtKB-KW"/>
</dbReference>
<dbReference type="SUPFAM" id="SSF56281">
    <property type="entry name" value="Metallo-hydrolase/oxidoreductase"/>
    <property type="match status" value="1"/>
</dbReference>
<dbReference type="CDD" id="cd07714">
    <property type="entry name" value="RNaseJ_MBL-fold"/>
    <property type="match status" value="1"/>
</dbReference>
<dbReference type="InterPro" id="IPR001279">
    <property type="entry name" value="Metallo-B-lactamas"/>
</dbReference>
<comment type="caution">
    <text evidence="7">The sequence shown here is derived from an EMBL/GenBank/DDBJ whole genome shotgun (WGS) entry which is preliminary data.</text>
</comment>
<protein>
    <submittedName>
        <fullName evidence="7">Ribonuclease J</fullName>
    </submittedName>
</protein>
<dbReference type="PANTHER" id="PTHR43694:SF1">
    <property type="entry name" value="RIBONUCLEASE J"/>
    <property type="match status" value="1"/>
</dbReference>
<sequence>MSDIRFFALGGQDERGKNLYVLEIDKDLYILDAGIKFPDKGILGVDVVIANFEYLKENKKRIKGLFLSNCSAYNIGSVVYLCKEMELPIYCNEITSHVLKIKAQKMRLKNMENNLNVIKDKDILKIGKIKIDVFRTTSSTPQSFGYAFHTEKGIVVYAGDYIIDGQEQSYFSTDFNHLSNIGEAGVLALISDAETASRNGFTVPNHTICNYIAAPFKEKKTRIAVGIFEEDIFKVGEIVAAAKENGRQIAVYGDTMKSVLESNLIFENLHLTKEDLISNEEYMQSENGVLIIAGNGDQLYSKLAKIANGNEQVIEFTEKDVVIIATPPAPGVEKRHAQILDELARTDARIIALSDKSIWSMHASYEDIKMMTSIMKPKYFIPIKSLYKDFLKAEQAAIDAGVEKTNVGIIDNGEILILSKNHLAIAEESIKKTNDVYVNGVEIGDIGNVVLNERKQLATDGVIIIGLTLDSRNKELVSLIDMQMRGVIYIKEDGVIFKLLQKGIEDIISNGQTQYKEAPSAYDLNEMKKEIISKVRSIVKAESGKQPMTLVIINEVDEKNYVPQVRPSKNLNNSRKFKPRTTHTSNLKKPNDANNDNGNKGN</sequence>
<name>A0A2S5REN8_9MOLU</name>
<feature type="compositionally biased region" description="Low complexity" evidence="5">
    <location>
        <begin position="592"/>
        <end position="602"/>
    </location>
</feature>
<evidence type="ECO:0000259" key="6">
    <source>
        <dbReference type="SMART" id="SM00849"/>
    </source>
</evidence>
<keyword evidence="1" id="KW-0963">Cytoplasm</keyword>
<dbReference type="STRING" id="1399797.GCA_000518285_00579"/>
<dbReference type="GO" id="GO:0004527">
    <property type="term" value="F:exonuclease activity"/>
    <property type="evidence" value="ECO:0007669"/>
    <property type="project" value="UniProtKB-KW"/>
</dbReference>
<organism evidence="7 8">
    <name type="scientific">Williamsoniiplasma lucivorax</name>
    <dbReference type="NCBI Taxonomy" id="209274"/>
    <lineage>
        <taxon>Bacteria</taxon>
        <taxon>Bacillati</taxon>
        <taxon>Mycoplasmatota</taxon>
        <taxon>Mollicutes</taxon>
        <taxon>Entomoplasmatales</taxon>
        <taxon>Williamsoniiplasma</taxon>
    </lineage>
</organism>
<evidence type="ECO:0000256" key="5">
    <source>
        <dbReference type="SAM" id="MobiDB-lite"/>
    </source>
</evidence>
<dbReference type="EMBL" id="PHNE01000001">
    <property type="protein sequence ID" value="PPE05770.1"/>
    <property type="molecule type" value="Genomic_DNA"/>
</dbReference>
<dbReference type="InterPro" id="IPR041636">
    <property type="entry name" value="RNase_J_C"/>
</dbReference>
<dbReference type="InterPro" id="IPR004613">
    <property type="entry name" value="RNase_J"/>
</dbReference>
<dbReference type="Gene3D" id="3.60.15.10">
    <property type="entry name" value="Ribonuclease Z/Hydroxyacylglutathione hydrolase-like"/>
    <property type="match status" value="1"/>
</dbReference>
<feature type="region of interest" description="Disordered" evidence="5">
    <location>
        <begin position="565"/>
        <end position="602"/>
    </location>
</feature>
<reference evidence="7 8" key="1">
    <citation type="submission" date="2017-11" db="EMBL/GenBank/DDBJ databases">
        <title>Genome sequence of Entomoplasma lucivorax PIPN-2 (ATCC 49196).</title>
        <authorList>
            <person name="Lo W.-S."/>
            <person name="Gasparich G.E."/>
            <person name="Kuo C.-H."/>
        </authorList>
    </citation>
    <scope>NUCLEOTIDE SEQUENCE [LARGE SCALE GENOMIC DNA]</scope>
    <source>
        <strain evidence="7 8">PIPN-2</strain>
    </source>
</reference>
<dbReference type="AlphaFoldDB" id="A0A2S5REN8"/>
<keyword evidence="3" id="KW-0269">Exonuclease</keyword>
<dbReference type="Pfam" id="PF17770">
    <property type="entry name" value="RNase_J_C"/>
    <property type="match status" value="1"/>
</dbReference>
<dbReference type="NCBIfam" id="TIGR00649">
    <property type="entry name" value="MG423"/>
    <property type="match status" value="1"/>
</dbReference>
<evidence type="ECO:0000256" key="1">
    <source>
        <dbReference type="ARBA" id="ARBA00022490"/>
    </source>
</evidence>
<keyword evidence="2" id="KW-0540">Nuclease</keyword>
<dbReference type="RefSeq" id="WP_169728734.1">
    <property type="nucleotide sequence ID" value="NZ_PHNE01000001.1"/>
</dbReference>
<dbReference type="GO" id="GO:0046872">
    <property type="term" value="F:metal ion binding"/>
    <property type="evidence" value="ECO:0007669"/>
    <property type="project" value="InterPro"/>
</dbReference>
<evidence type="ECO:0000256" key="2">
    <source>
        <dbReference type="ARBA" id="ARBA00022722"/>
    </source>
</evidence>
<keyword evidence="8" id="KW-1185">Reference proteome</keyword>
<dbReference type="InterPro" id="IPR036866">
    <property type="entry name" value="RibonucZ/Hydroxyglut_hydro"/>
</dbReference>